<dbReference type="PANTHER" id="PTHR43479:SF7">
    <property type="entry name" value="TETR-FAMILY TRANSCRIPTIONAL REGULATOR"/>
    <property type="match status" value="1"/>
</dbReference>
<dbReference type="InterPro" id="IPR050624">
    <property type="entry name" value="HTH-type_Tx_Regulator"/>
</dbReference>
<dbReference type="Pfam" id="PF00440">
    <property type="entry name" value="TetR_N"/>
    <property type="match status" value="1"/>
</dbReference>
<organism evidence="4 5">
    <name type="scientific">Candidatus Limivivens merdigallinarum</name>
    <dbReference type="NCBI Taxonomy" id="2840859"/>
    <lineage>
        <taxon>Bacteria</taxon>
        <taxon>Bacillati</taxon>
        <taxon>Bacillota</taxon>
        <taxon>Clostridia</taxon>
        <taxon>Lachnospirales</taxon>
        <taxon>Lachnospiraceae</taxon>
        <taxon>Lachnospiraceae incertae sedis</taxon>
        <taxon>Candidatus Limivivens</taxon>
    </lineage>
</organism>
<dbReference type="Pfam" id="PF14278">
    <property type="entry name" value="TetR_C_8"/>
    <property type="match status" value="1"/>
</dbReference>
<dbReference type="GO" id="GO:0003677">
    <property type="term" value="F:DNA binding"/>
    <property type="evidence" value="ECO:0007669"/>
    <property type="project" value="UniProtKB-UniRule"/>
</dbReference>
<keyword evidence="1 2" id="KW-0238">DNA-binding</keyword>
<evidence type="ECO:0000256" key="2">
    <source>
        <dbReference type="PROSITE-ProRule" id="PRU00335"/>
    </source>
</evidence>
<dbReference type="InterPro" id="IPR039532">
    <property type="entry name" value="TetR_C_Firmicutes"/>
</dbReference>
<dbReference type="AlphaFoldDB" id="A0A9D1D012"/>
<dbReference type="InterPro" id="IPR001647">
    <property type="entry name" value="HTH_TetR"/>
</dbReference>
<reference evidence="4" key="2">
    <citation type="journal article" date="2021" name="PeerJ">
        <title>Extensive microbial diversity within the chicken gut microbiome revealed by metagenomics and culture.</title>
        <authorList>
            <person name="Gilroy R."/>
            <person name="Ravi A."/>
            <person name="Getino M."/>
            <person name="Pursley I."/>
            <person name="Horton D.L."/>
            <person name="Alikhan N.F."/>
            <person name="Baker D."/>
            <person name="Gharbi K."/>
            <person name="Hall N."/>
            <person name="Watson M."/>
            <person name="Adriaenssens E.M."/>
            <person name="Foster-Nyarko E."/>
            <person name="Jarju S."/>
            <person name="Secka A."/>
            <person name="Antonio M."/>
            <person name="Oren A."/>
            <person name="Chaudhuri R.R."/>
            <person name="La Ragione R."/>
            <person name="Hildebrand F."/>
            <person name="Pallen M.J."/>
        </authorList>
    </citation>
    <scope>NUCLEOTIDE SEQUENCE</scope>
    <source>
        <strain evidence="4">ChiSjej3B21-11622</strain>
    </source>
</reference>
<evidence type="ECO:0000256" key="1">
    <source>
        <dbReference type="ARBA" id="ARBA00023125"/>
    </source>
</evidence>
<name>A0A9D1D012_9FIRM</name>
<accession>A0A9D1D012</accession>
<dbReference type="EMBL" id="DVFT01000082">
    <property type="protein sequence ID" value="HIQ96006.1"/>
    <property type="molecule type" value="Genomic_DNA"/>
</dbReference>
<dbReference type="SUPFAM" id="SSF46689">
    <property type="entry name" value="Homeodomain-like"/>
    <property type="match status" value="1"/>
</dbReference>
<dbReference type="Gene3D" id="1.10.357.10">
    <property type="entry name" value="Tetracycline Repressor, domain 2"/>
    <property type="match status" value="1"/>
</dbReference>
<protein>
    <submittedName>
        <fullName evidence="4">TetR/AcrR family transcriptional regulator</fullName>
    </submittedName>
</protein>
<dbReference type="PANTHER" id="PTHR43479">
    <property type="entry name" value="ACREF/ENVCD OPERON REPRESSOR-RELATED"/>
    <property type="match status" value="1"/>
</dbReference>
<feature type="DNA-binding region" description="H-T-H motif" evidence="2">
    <location>
        <begin position="26"/>
        <end position="45"/>
    </location>
</feature>
<evidence type="ECO:0000313" key="4">
    <source>
        <dbReference type="EMBL" id="HIQ96006.1"/>
    </source>
</evidence>
<proteinExistence type="predicted"/>
<evidence type="ECO:0000259" key="3">
    <source>
        <dbReference type="PROSITE" id="PS50977"/>
    </source>
</evidence>
<dbReference type="PROSITE" id="PS50977">
    <property type="entry name" value="HTH_TETR_2"/>
    <property type="match status" value="1"/>
</dbReference>
<dbReference type="InterPro" id="IPR009057">
    <property type="entry name" value="Homeodomain-like_sf"/>
</dbReference>
<sequence length="189" mass="22115">MANKTKQDLENSLKHLMLKKPLDKITIQDLASDCGISRMAFYYHFKDIYDLVEWACLQDARAALQGKKTYDTWQEGLSQVFEAVLENKPFILNAYRCISREQLERFLFSLTYGLIMGVVEEKSSGRKITEEEKTFLADFYKYSFVGIMLDWIRQGMKEDYREIVERMSLTMHGNITNAISHFEHPDSVL</sequence>
<comment type="caution">
    <text evidence="4">The sequence shown here is derived from an EMBL/GenBank/DDBJ whole genome shotgun (WGS) entry which is preliminary data.</text>
</comment>
<gene>
    <name evidence="4" type="ORF">IAB26_05520</name>
</gene>
<feature type="domain" description="HTH tetR-type" evidence="3">
    <location>
        <begin position="3"/>
        <end position="63"/>
    </location>
</feature>
<evidence type="ECO:0000313" key="5">
    <source>
        <dbReference type="Proteomes" id="UP000886886"/>
    </source>
</evidence>
<reference evidence="4" key="1">
    <citation type="submission" date="2020-10" db="EMBL/GenBank/DDBJ databases">
        <authorList>
            <person name="Gilroy R."/>
        </authorList>
    </citation>
    <scope>NUCLEOTIDE SEQUENCE</scope>
    <source>
        <strain evidence="4">ChiSjej3B21-11622</strain>
    </source>
</reference>
<dbReference type="Proteomes" id="UP000886886">
    <property type="component" value="Unassembled WGS sequence"/>
</dbReference>